<evidence type="ECO:0008006" key="3">
    <source>
        <dbReference type="Google" id="ProtNLM"/>
    </source>
</evidence>
<comment type="caution">
    <text evidence="1">The sequence shown here is derived from an EMBL/GenBank/DDBJ whole genome shotgun (WGS) entry which is preliminary data.</text>
</comment>
<dbReference type="Gene3D" id="3.30.420.240">
    <property type="match status" value="1"/>
</dbReference>
<reference evidence="1 2" key="1">
    <citation type="submission" date="2024-08" db="EMBL/GenBank/DDBJ databases">
        <title>Sulfate-reducing bacteria isolated from formation water of the oil field in Kazakhstan and description of Pseudodesulfovibrio sp.</title>
        <authorList>
            <person name="Bidzhieva S.K."/>
            <person name="Tourova T.P."/>
            <person name="Grouzdev D.S."/>
            <person name="Beletsky A.V."/>
            <person name="Sokolova D.S."/>
            <person name="Samigullina S.R."/>
            <person name="Poltaraus A.B."/>
            <person name="Avtukh A.N."/>
            <person name="Tereshina V.M."/>
            <person name="Zhaparov N.S."/>
            <person name="Mardanov A.V."/>
            <person name="Nazina T.N."/>
        </authorList>
    </citation>
    <scope>NUCLEOTIDE SEQUENCE [LARGE SCALE GENOMIC DNA]</scope>
    <source>
        <strain evidence="1 2">9FUS</strain>
    </source>
</reference>
<gene>
    <name evidence="1" type="ORF">AB6M95_01495</name>
</gene>
<dbReference type="InterPro" id="IPR027417">
    <property type="entry name" value="P-loop_NTPase"/>
</dbReference>
<organism evidence="1 2">
    <name type="scientific">Pseudodesulfovibrio karagichevae</name>
    <dbReference type="NCBI Taxonomy" id="3239305"/>
    <lineage>
        <taxon>Bacteria</taxon>
        <taxon>Pseudomonadati</taxon>
        <taxon>Thermodesulfobacteriota</taxon>
        <taxon>Desulfovibrionia</taxon>
        <taxon>Desulfovibrionales</taxon>
        <taxon>Desulfovibrionaceae</taxon>
    </lineage>
</organism>
<sequence length="522" mass="59519">MTDRELAIRMRLRDDFRHFAAKCLKIRAKKAVVSEGKPQKIIPFKLNLAQEFINARLDEQWKLQGKVRALILKGRQQGCSTYVGGRFYHKTTHRKGVNTFILTHRDDATNNLFKMVKRFHKNNNPLVTPSTSYSNRKELVFDKLDSSYSLGTAGGDGEVGRSDTIDFFHGSEVAFWKNPQKIQTGVFQAANEAEEIILESTANGFDPMFHPMWQAAEAGIGEYIAIFVPWFWQDEYTVDLPDGWEPTAEESELFALYEREGMTWRHLAWRRSKIASDFAGDEVLFKQEYPCCAAEAFQVTGHDSFIKPESAIAARKRRDVEQSGARIVGVDPARGGDRTSFYNRQGRVAWAGRVFQTPDTKAIIGEIVRLFTEETENPVDWMFIDIGGLGGPIYDQVKDMPFGRWIVPVNFGSKEVFRPDRYVNKRAEMWGEMRDWTENDAEPVCIEDSDSLQSDLCAPGYTYDNQQRILLESKEQMAKRGQRSPDEGDALALTFAQPVMDRHDRAGIGIHNMGITKVRRLA</sequence>
<evidence type="ECO:0000313" key="1">
    <source>
        <dbReference type="EMBL" id="MEZ7195409.1"/>
    </source>
</evidence>
<dbReference type="RefSeq" id="WP_371384960.1">
    <property type="nucleotide sequence ID" value="NZ_JBGLYH010000002.1"/>
</dbReference>
<dbReference type="EMBL" id="JBGLYH010000002">
    <property type="protein sequence ID" value="MEZ7195409.1"/>
    <property type="molecule type" value="Genomic_DNA"/>
</dbReference>
<evidence type="ECO:0000313" key="2">
    <source>
        <dbReference type="Proteomes" id="UP001568698"/>
    </source>
</evidence>
<protein>
    <recommendedName>
        <fullName evidence="3">Terminase large subunit</fullName>
    </recommendedName>
</protein>
<name>A0ABV4JXG6_9BACT</name>
<dbReference type="Proteomes" id="UP001568698">
    <property type="component" value="Unassembled WGS sequence"/>
</dbReference>
<dbReference type="Gene3D" id="3.40.50.300">
    <property type="entry name" value="P-loop containing nucleotide triphosphate hydrolases"/>
    <property type="match status" value="1"/>
</dbReference>
<keyword evidence="2" id="KW-1185">Reference proteome</keyword>
<accession>A0ABV4JXG6</accession>
<proteinExistence type="predicted"/>